<dbReference type="EMBL" id="DSRU01000049">
    <property type="protein sequence ID" value="HFM96986.1"/>
    <property type="molecule type" value="Genomic_DNA"/>
</dbReference>
<dbReference type="GO" id="GO:0016787">
    <property type="term" value="F:hydrolase activity"/>
    <property type="evidence" value="ECO:0007669"/>
    <property type="project" value="UniProtKB-KW"/>
</dbReference>
<evidence type="ECO:0000259" key="1">
    <source>
        <dbReference type="Pfam" id="PF00561"/>
    </source>
</evidence>
<name>A0A7C3KC49_9CYAN</name>
<dbReference type="PRINTS" id="PR00111">
    <property type="entry name" value="ABHYDROLASE"/>
</dbReference>
<dbReference type="AlphaFoldDB" id="A0A7C3KC49"/>
<evidence type="ECO:0000313" key="2">
    <source>
        <dbReference type="EMBL" id="HFM96986.1"/>
    </source>
</evidence>
<dbReference type="SUPFAM" id="SSF53474">
    <property type="entry name" value="alpha/beta-Hydrolases"/>
    <property type="match status" value="1"/>
</dbReference>
<dbReference type="Gene3D" id="3.40.50.1820">
    <property type="entry name" value="alpha/beta hydrolase"/>
    <property type="match status" value="1"/>
</dbReference>
<gene>
    <name evidence="2" type="ORF">ENR64_04315</name>
</gene>
<organism evidence="2">
    <name type="scientific">Oscillatoriales cyanobacterium SpSt-418</name>
    <dbReference type="NCBI Taxonomy" id="2282169"/>
    <lineage>
        <taxon>Bacteria</taxon>
        <taxon>Bacillati</taxon>
        <taxon>Cyanobacteriota</taxon>
        <taxon>Cyanophyceae</taxon>
        <taxon>Oscillatoriophycideae</taxon>
        <taxon>Oscillatoriales</taxon>
    </lineage>
</organism>
<feature type="domain" description="AB hydrolase-1" evidence="1">
    <location>
        <begin position="18"/>
        <end position="256"/>
    </location>
</feature>
<dbReference type="Pfam" id="PF00561">
    <property type="entry name" value="Abhydrolase_1"/>
    <property type="match status" value="1"/>
</dbReference>
<dbReference type="InterPro" id="IPR000073">
    <property type="entry name" value="AB_hydrolase_1"/>
</dbReference>
<proteinExistence type="predicted"/>
<comment type="caution">
    <text evidence="2">The sequence shown here is derived from an EMBL/GenBank/DDBJ whole genome shotgun (WGS) entry which is preliminary data.</text>
</comment>
<dbReference type="InterPro" id="IPR050266">
    <property type="entry name" value="AB_hydrolase_sf"/>
</dbReference>
<keyword evidence="2" id="KW-0378">Hydrolase</keyword>
<sequence length="285" mass="31513">MTDSAAIALHTITAGKGYPILCLHGHPGRGSSMSVFTKHLSQRYWTIAPDLRGYGQSRTTANFEMLAHLTDLEALLDRLKIQQCLVLGWSLGGILAMELALRSPERVSGLILVATAARPWGNHPSISWLDNALTGAAGLVNWVRPGWQWNIETLGKRSLFRYLVQQHTPATYQFLASEAVPAFLQTSPQATRALYRAIGQGYNRLPDLHQIQCPALVLAGAGDRHIACAASQETAAKLSRSEWRCYDETAHLFPWEIPDQVLADIDRWLSTFTEATPGKDRSKQS</sequence>
<dbReference type="InterPro" id="IPR029058">
    <property type="entry name" value="AB_hydrolase_fold"/>
</dbReference>
<protein>
    <submittedName>
        <fullName evidence="2">Alpha/beta hydrolase</fullName>
    </submittedName>
</protein>
<accession>A0A7C3KC49</accession>
<reference evidence="2" key="1">
    <citation type="journal article" date="2020" name="mSystems">
        <title>Genome- and Community-Level Interaction Insights into Carbon Utilization and Element Cycling Functions of Hydrothermarchaeota in Hydrothermal Sediment.</title>
        <authorList>
            <person name="Zhou Z."/>
            <person name="Liu Y."/>
            <person name="Xu W."/>
            <person name="Pan J."/>
            <person name="Luo Z.H."/>
            <person name="Li M."/>
        </authorList>
    </citation>
    <scope>NUCLEOTIDE SEQUENCE [LARGE SCALE GENOMIC DNA]</scope>
    <source>
        <strain evidence="2">SpSt-418</strain>
    </source>
</reference>
<dbReference type="PANTHER" id="PTHR43798">
    <property type="entry name" value="MONOACYLGLYCEROL LIPASE"/>
    <property type="match status" value="1"/>
</dbReference>